<proteinExistence type="predicted"/>
<dbReference type="KEGG" id="rlc:K227x_22360"/>
<keyword evidence="2" id="KW-1185">Reference proteome</keyword>
<evidence type="ECO:0000313" key="2">
    <source>
        <dbReference type="Proteomes" id="UP000318538"/>
    </source>
</evidence>
<accession>A0A517N9P3</accession>
<name>A0A517N9P3_9BACT</name>
<protein>
    <submittedName>
        <fullName evidence="1">Uncharacterized protein</fullName>
    </submittedName>
</protein>
<organism evidence="1 2">
    <name type="scientific">Rubripirellula lacrimiformis</name>
    <dbReference type="NCBI Taxonomy" id="1930273"/>
    <lineage>
        <taxon>Bacteria</taxon>
        <taxon>Pseudomonadati</taxon>
        <taxon>Planctomycetota</taxon>
        <taxon>Planctomycetia</taxon>
        <taxon>Pirellulales</taxon>
        <taxon>Pirellulaceae</taxon>
        <taxon>Rubripirellula</taxon>
    </lineage>
</organism>
<reference evidence="1 2" key="1">
    <citation type="submission" date="2019-02" db="EMBL/GenBank/DDBJ databases">
        <title>Deep-cultivation of Planctomycetes and their phenomic and genomic characterization uncovers novel biology.</title>
        <authorList>
            <person name="Wiegand S."/>
            <person name="Jogler M."/>
            <person name="Boedeker C."/>
            <person name="Pinto D."/>
            <person name="Vollmers J."/>
            <person name="Rivas-Marin E."/>
            <person name="Kohn T."/>
            <person name="Peeters S.H."/>
            <person name="Heuer A."/>
            <person name="Rast P."/>
            <person name="Oberbeckmann S."/>
            <person name="Bunk B."/>
            <person name="Jeske O."/>
            <person name="Meyerdierks A."/>
            <person name="Storesund J.E."/>
            <person name="Kallscheuer N."/>
            <person name="Luecker S."/>
            <person name="Lage O.M."/>
            <person name="Pohl T."/>
            <person name="Merkel B.J."/>
            <person name="Hornburger P."/>
            <person name="Mueller R.-W."/>
            <person name="Bruemmer F."/>
            <person name="Labrenz M."/>
            <person name="Spormann A.M."/>
            <person name="Op den Camp H."/>
            <person name="Overmann J."/>
            <person name="Amann R."/>
            <person name="Jetten M.S.M."/>
            <person name="Mascher T."/>
            <person name="Medema M.H."/>
            <person name="Devos D.P."/>
            <person name="Kaster A.-K."/>
            <person name="Ovreas L."/>
            <person name="Rohde M."/>
            <person name="Galperin M.Y."/>
            <person name="Jogler C."/>
        </authorList>
    </citation>
    <scope>NUCLEOTIDE SEQUENCE [LARGE SCALE GENOMIC DNA]</scope>
    <source>
        <strain evidence="1 2">K22_7</strain>
    </source>
</reference>
<sequence>MNNDGAPEQFQNCSSSWSRFRSRRVTSDGIRIFLHRSWRIFHGQAFSTRSHPDASDWEAALQSDTLHNEGNHKLGGRPAWVQSHTVPNCCAREMTFYGQFDSSVGGVFNVMDAAVILDIVCDSCFKPYAILQSY</sequence>
<dbReference type="Proteomes" id="UP000318538">
    <property type="component" value="Chromosome"/>
</dbReference>
<dbReference type="AlphaFoldDB" id="A0A517N9P3"/>
<dbReference type="EMBL" id="CP036525">
    <property type="protein sequence ID" value="QDT03851.1"/>
    <property type="molecule type" value="Genomic_DNA"/>
</dbReference>
<gene>
    <name evidence="1" type="ORF">K227x_22360</name>
</gene>
<evidence type="ECO:0000313" key="1">
    <source>
        <dbReference type="EMBL" id="QDT03851.1"/>
    </source>
</evidence>